<dbReference type="PROSITE" id="PS52015">
    <property type="entry name" value="TONB_CTD"/>
    <property type="match status" value="1"/>
</dbReference>
<proteinExistence type="predicted"/>
<dbReference type="Pfam" id="PF03544">
    <property type="entry name" value="TonB_C"/>
    <property type="match status" value="1"/>
</dbReference>
<dbReference type="RefSeq" id="WP_073324827.1">
    <property type="nucleotide sequence ID" value="NZ_FQWD01000006.1"/>
</dbReference>
<sequence>MNYKNLLFVICFLSTGVFAAGNYASVELTHLNPTFAESTWLREKQFMPRYPVELAMKGIAGCGIFKVIVDESGSTESIDLISSVPKKVISRPVTKVIKDWDWTLADGKPPIREEKLLRLDFCMGGSTEEESISKCKQQATMACE</sequence>
<dbReference type="InterPro" id="IPR037682">
    <property type="entry name" value="TonB_C"/>
</dbReference>
<dbReference type="EMBL" id="FQWD01000006">
    <property type="protein sequence ID" value="SHH13513.1"/>
    <property type="molecule type" value="Genomic_DNA"/>
</dbReference>
<gene>
    <name evidence="3" type="ORF">SAMN05216361_3907</name>
</gene>
<feature type="chain" id="PRO_5012274150" evidence="1">
    <location>
        <begin position="20"/>
        <end position="144"/>
    </location>
</feature>
<name>A0A1M5QJ30_9ALTE</name>
<organism evidence="3 4">
    <name type="scientific">Marisediminitalea aggregata</name>
    <dbReference type="NCBI Taxonomy" id="634436"/>
    <lineage>
        <taxon>Bacteria</taxon>
        <taxon>Pseudomonadati</taxon>
        <taxon>Pseudomonadota</taxon>
        <taxon>Gammaproteobacteria</taxon>
        <taxon>Alteromonadales</taxon>
        <taxon>Alteromonadaceae</taxon>
        <taxon>Marisediminitalea</taxon>
    </lineage>
</organism>
<dbReference type="Proteomes" id="UP000184520">
    <property type="component" value="Unassembled WGS sequence"/>
</dbReference>
<feature type="signal peptide" evidence="1">
    <location>
        <begin position="1"/>
        <end position="19"/>
    </location>
</feature>
<keyword evidence="1" id="KW-0732">Signal</keyword>
<evidence type="ECO:0000259" key="2">
    <source>
        <dbReference type="PROSITE" id="PS52015"/>
    </source>
</evidence>
<dbReference type="AlphaFoldDB" id="A0A1M5QJ30"/>
<dbReference type="GO" id="GO:0055085">
    <property type="term" value="P:transmembrane transport"/>
    <property type="evidence" value="ECO:0007669"/>
    <property type="project" value="InterPro"/>
</dbReference>
<evidence type="ECO:0000313" key="4">
    <source>
        <dbReference type="Proteomes" id="UP000184520"/>
    </source>
</evidence>
<protein>
    <submittedName>
        <fullName evidence="3">TonB protein C-terminal</fullName>
    </submittedName>
</protein>
<accession>A0A1M5QJ30</accession>
<keyword evidence="4" id="KW-1185">Reference proteome</keyword>
<feature type="domain" description="TonB C-terminal" evidence="2">
    <location>
        <begin position="35"/>
        <end position="130"/>
    </location>
</feature>
<dbReference type="STRING" id="634436.SAMN05216361_3907"/>
<reference evidence="4" key="1">
    <citation type="submission" date="2016-11" db="EMBL/GenBank/DDBJ databases">
        <authorList>
            <person name="Varghese N."/>
            <person name="Submissions S."/>
        </authorList>
    </citation>
    <scope>NUCLEOTIDE SEQUENCE [LARGE SCALE GENOMIC DNA]</scope>
    <source>
        <strain evidence="4">CGMCC 1.8995</strain>
    </source>
</reference>
<dbReference type="Gene3D" id="3.30.1150.10">
    <property type="match status" value="1"/>
</dbReference>
<dbReference type="SUPFAM" id="SSF74653">
    <property type="entry name" value="TolA/TonB C-terminal domain"/>
    <property type="match status" value="1"/>
</dbReference>
<dbReference type="OrthoDB" id="6266234at2"/>
<evidence type="ECO:0000313" key="3">
    <source>
        <dbReference type="EMBL" id="SHH13513.1"/>
    </source>
</evidence>
<evidence type="ECO:0000256" key="1">
    <source>
        <dbReference type="SAM" id="SignalP"/>
    </source>
</evidence>